<dbReference type="InterPro" id="IPR005822">
    <property type="entry name" value="Ribosomal_uL13"/>
</dbReference>
<dbReference type="STRING" id="1764295.A0A5B8MVL7"/>
<dbReference type="FunFam" id="3.90.1180.10:FF:000002">
    <property type="entry name" value="60S ribosomal protein L16"/>
    <property type="match status" value="1"/>
</dbReference>
<comment type="similarity">
    <text evidence="1 4">Belongs to the universal ribosomal protein uL13 family.</text>
</comment>
<dbReference type="NCBIfam" id="TIGR01077">
    <property type="entry name" value="L13_A_E"/>
    <property type="match status" value="1"/>
</dbReference>
<protein>
    <submittedName>
        <fullName evidence="5">Ribosomal protein L13</fullName>
    </submittedName>
</protein>
<gene>
    <name evidence="5" type="ORF">A3770_13p69090</name>
</gene>
<organism evidence="5 6">
    <name type="scientific">Chloropicon primus</name>
    <dbReference type="NCBI Taxonomy" id="1764295"/>
    <lineage>
        <taxon>Eukaryota</taxon>
        <taxon>Viridiplantae</taxon>
        <taxon>Chlorophyta</taxon>
        <taxon>Chloropicophyceae</taxon>
        <taxon>Chloropicales</taxon>
        <taxon>Chloropicaceae</taxon>
        <taxon>Chloropicon</taxon>
    </lineage>
</organism>
<accession>A0A5B8MVL7</accession>
<keyword evidence="3 4" id="KW-0687">Ribonucleoprotein</keyword>
<reference evidence="5 6" key="1">
    <citation type="submission" date="2018-07" db="EMBL/GenBank/DDBJ databases">
        <title>The complete nuclear genome of the prasinophyte Chloropicon primus (CCMP1205).</title>
        <authorList>
            <person name="Pombert J.-F."/>
            <person name="Otis C."/>
            <person name="Turmel M."/>
            <person name="Lemieux C."/>
        </authorList>
    </citation>
    <scope>NUCLEOTIDE SEQUENCE [LARGE SCALE GENOMIC DNA]</scope>
    <source>
        <strain evidence="5 6">CCMP1205</strain>
    </source>
</reference>
<evidence type="ECO:0000256" key="2">
    <source>
        <dbReference type="ARBA" id="ARBA00022980"/>
    </source>
</evidence>
<dbReference type="PANTHER" id="PTHR11545:SF3">
    <property type="entry name" value="LARGE RIBOSOMAL SUBUNIT PROTEIN UL13"/>
    <property type="match status" value="1"/>
</dbReference>
<proteinExistence type="inferred from homology"/>
<dbReference type="GO" id="GO:0003735">
    <property type="term" value="F:structural constituent of ribosome"/>
    <property type="evidence" value="ECO:0007669"/>
    <property type="project" value="InterPro"/>
</dbReference>
<dbReference type="OrthoDB" id="1882297at2759"/>
<dbReference type="GO" id="GO:0003729">
    <property type="term" value="F:mRNA binding"/>
    <property type="evidence" value="ECO:0007669"/>
    <property type="project" value="TreeGrafter"/>
</dbReference>
<dbReference type="Gene3D" id="3.90.1180.10">
    <property type="entry name" value="Ribosomal protein L13"/>
    <property type="match status" value="1"/>
</dbReference>
<dbReference type="Pfam" id="PF00572">
    <property type="entry name" value="Ribosomal_L13"/>
    <property type="match status" value="1"/>
</dbReference>
<dbReference type="GO" id="GO:0006412">
    <property type="term" value="P:translation"/>
    <property type="evidence" value="ECO:0007669"/>
    <property type="project" value="InterPro"/>
</dbReference>
<dbReference type="EMBL" id="CP031046">
    <property type="protein sequence ID" value="QDZ24391.1"/>
    <property type="molecule type" value="Genomic_DNA"/>
</dbReference>
<dbReference type="GO" id="GO:0017148">
    <property type="term" value="P:negative regulation of translation"/>
    <property type="evidence" value="ECO:0007669"/>
    <property type="project" value="TreeGrafter"/>
</dbReference>
<dbReference type="GO" id="GO:0022625">
    <property type="term" value="C:cytosolic large ribosomal subunit"/>
    <property type="evidence" value="ECO:0007669"/>
    <property type="project" value="TreeGrafter"/>
</dbReference>
<evidence type="ECO:0000256" key="3">
    <source>
        <dbReference type="ARBA" id="ARBA00023274"/>
    </source>
</evidence>
<keyword evidence="2 4" id="KW-0689">Ribosomal protein</keyword>
<evidence type="ECO:0000256" key="4">
    <source>
        <dbReference type="RuleBase" id="RU003877"/>
    </source>
</evidence>
<evidence type="ECO:0000256" key="1">
    <source>
        <dbReference type="ARBA" id="ARBA00006227"/>
    </source>
</evidence>
<dbReference type="InterPro" id="IPR023563">
    <property type="entry name" value="Ribosomal_uL13_CS"/>
</dbReference>
<dbReference type="PROSITE" id="PS00783">
    <property type="entry name" value="RIBOSOMAL_L13"/>
    <property type="match status" value="1"/>
</dbReference>
<keyword evidence="6" id="KW-1185">Reference proteome</keyword>
<dbReference type="PANTHER" id="PTHR11545">
    <property type="entry name" value="RIBOSOMAL PROTEIN L13"/>
    <property type="match status" value="1"/>
</dbReference>
<evidence type="ECO:0000313" key="6">
    <source>
        <dbReference type="Proteomes" id="UP000316726"/>
    </source>
</evidence>
<sequence length="182" mass="20435">MAPEVVVIDCAGHMLGRLASIIAKQLLHGQKVVAVRCEKICVSGGFVRQKMKYERFRRKRHLTAPRKGPYHYKAPAKILWRTIRGMVPHKTHRGALALGRLQAFEGCPAPYDKVKKLVVPEALKVLRLQHGHKYVVLGDLSTAVGWKYGEAIEELEAARMETAKSFWEAKKADLIAMRKASA</sequence>
<dbReference type="InterPro" id="IPR036899">
    <property type="entry name" value="Ribosomal_uL13_sf"/>
</dbReference>
<evidence type="ECO:0000313" key="5">
    <source>
        <dbReference type="EMBL" id="QDZ24391.1"/>
    </source>
</evidence>
<dbReference type="HAMAP" id="MF_01366">
    <property type="entry name" value="Ribosomal_uL13"/>
    <property type="match status" value="1"/>
</dbReference>
<dbReference type="InterPro" id="IPR005755">
    <property type="entry name" value="Ribosomal_uL13_euk/arc"/>
</dbReference>
<dbReference type="SUPFAM" id="SSF52161">
    <property type="entry name" value="Ribosomal protein L13"/>
    <property type="match status" value="1"/>
</dbReference>
<dbReference type="Proteomes" id="UP000316726">
    <property type="component" value="Chromosome 13"/>
</dbReference>
<dbReference type="CDD" id="cd00392">
    <property type="entry name" value="Ribosomal_L13"/>
    <property type="match status" value="1"/>
</dbReference>
<dbReference type="AlphaFoldDB" id="A0A5B8MVL7"/>
<name>A0A5B8MVL7_9CHLO</name>